<evidence type="ECO:0000313" key="4">
    <source>
        <dbReference type="Proteomes" id="UP001144471"/>
    </source>
</evidence>
<keyword evidence="2" id="KW-0732">Signal</keyword>
<name>A0A9W6LML1_9FUSO</name>
<evidence type="ECO:0000313" key="3">
    <source>
        <dbReference type="EMBL" id="GLI55563.1"/>
    </source>
</evidence>
<dbReference type="EMBL" id="BSDY01000004">
    <property type="protein sequence ID" value="GLI55563.1"/>
    <property type="molecule type" value="Genomic_DNA"/>
</dbReference>
<dbReference type="AlphaFoldDB" id="A0A9W6LML1"/>
<feature type="region of interest" description="Disordered" evidence="1">
    <location>
        <begin position="197"/>
        <end position="235"/>
    </location>
</feature>
<dbReference type="Proteomes" id="UP001144471">
    <property type="component" value="Unassembled WGS sequence"/>
</dbReference>
<feature type="signal peptide" evidence="2">
    <location>
        <begin position="1"/>
        <end position="21"/>
    </location>
</feature>
<comment type="caution">
    <text evidence="3">The sequence shown here is derived from an EMBL/GenBank/DDBJ whole genome shotgun (WGS) entry which is preliminary data.</text>
</comment>
<accession>A0A9W6LML1</accession>
<dbReference type="PROSITE" id="PS51257">
    <property type="entry name" value="PROKAR_LIPOPROTEIN"/>
    <property type="match status" value="1"/>
</dbReference>
<gene>
    <name evidence="3" type="ORF">PM10SUCC1_10770</name>
</gene>
<evidence type="ECO:0000256" key="1">
    <source>
        <dbReference type="SAM" id="MobiDB-lite"/>
    </source>
</evidence>
<feature type="compositionally biased region" description="Acidic residues" evidence="1">
    <location>
        <begin position="222"/>
        <end position="235"/>
    </location>
</feature>
<sequence>MKKRMIMGFCTALLLMTGCTSLEGLGSSSSSKSPMSQERIAASVDVNDEIFGIGSAPIVESGQGVAKMRANKEAREDIRKKLQKETEDVLTAYLVEIDFYSKKISDNVMEDLSEYISNNMLNDTEEKDSWVENDRIYTVIAIDRDEVPLRSRDTFVTHIDSIIKKLTDLKGQILNIPIEAVQKEPVVTTSEKVEVTEEAAPVVEETPVKEEAAPAETPESVELSDTDEDIIDVQL</sequence>
<dbReference type="RefSeq" id="WP_281834127.1">
    <property type="nucleotide sequence ID" value="NZ_BSDY01000004.1"/>
</dbReference>
<protein>
    <recommendedName>
        <fullName evidence="5">Sporulation lipoprotein YhcN/YlaJ (Spore_YhcN_YlaJ)</fullName>
    </recommendedName>
</protein>
<feature type="chain" id="PRO_5040961297" description="Sporulation lipoprotein YhcN/YlaJ (Spore_YhcN_YlaJ)" evidence="2">
    <location>
        <begin position="22"/>
        <end position="235"/>
    </location>
</feature>
<evidence type="ECO:0000256" key="2">
    <source>
        <dbReference type="SAM" id="SignalP"/>
    </source>
</evidence>
<evidence type="ECO:0008006" key="5">
    <source>
        <dbReference type="Google" id="ProtNLM"/>
    </source>
</evidence>
<reference evidence="3" key="1">
    <citation type="submission" date="2022-12" db="EMBL/GenBank/DDBJ databases">
        <title>Reference genome sequencing for broad-spectrum identification of bacterial and archaeal isolates by mass spectrometry.</title>
        <authorList>
            <person name="Sekiguchi Y."/>
            <person name="Tourlousse D.M."/>
        </authorList>
    </citation>
    <scope>NUCLEOTIDE SEQUENCE</scope>
    <source>
        <strain evidence="3">10succ1</strain>
    </source>
</reference>
<organism evidence="3 4">
    <name type="scientific">Propionigenium maris DSM 9537</name>
    <dbReference type="NCBI Taxonomy" id="1123000"/>
    <lineage>
        <taxon>Bacteria</taxon>
        <taxon>Fusobacteriati</taxon>
        <taxon>Fusobacteriota</taxon>
        <taxon>Fusobacteriia</taxon>
        <taxon>Fusobacteriales</taxon>
        <taxon>Fusobacteriaceae</taxon>
        <taxon>Propionigenium</taxon>
    </lineage>
</organism>
<keyword evidence="4" id="KW-1185">Reference proteome</keyword>
<proteinExistence type="predicted"/>